<keyword evidence="2" id="KW-1133">Transmembrane helix</keyword>
<dbReference type="AlphaFoldDB" id="A0A2K8NU26"/>
<reference evidence="3 4" key="1">
    <citation type="submission" date="2017-11" db="EMBL/GenBank/DDBJ databases">
        <title>Genome sequence of Entomoplasma luminosum PIMN-1 (ATCC 49195).</title>
        <authorList>
            <person name="Lo W.-S."/>
            <person name="Gasparich G.E."/>
            <person name="Kuo C.-H."/>
        </authorList>
    </citation>
    <scope>NUCLEOTIDE SEQUENCE [LARGE SCALE GENOMIC DNA]</scope>
    <source>
        <strain evidence="3 4">PIMN-1</strain>
    </source>
</reference>
<dbReference type="RefSeq" id="WP_025734689.1">
    <property type="nucleotide sequence ID" value="NZ_CP024963.1"/>
</dbReference>
<dbReference type="KEGG" id="elj:ELUMI_v1c05430"/>
<dbReference type="EMBL" id="CP024963">
    <property type="protein sequence ID" value="ATZ17267.1"/>
    <property type="molecule type" value="Genomic_DNA"/>
</dbReference>
<feature type="transmembrane region" description="Helical" evidence="2">
    <location>
        <begin position="122"/>
        <end position="143"/>
    </location>
</feature>
<keyword evidence="2" id="KW-0812">Transmembrane</keyword>
<feature type="transmembrane region" description="Helical" evidence="2">
    <location>
        <begin position="89"/>
        <end position="110"/>
    </location>
</feature>
<dbReference type="Proteomes" id="UP000232063">
    <property type="component" value="Chromosome"/>
</dbReference>
<name>A0A2K8NU26_9MOLU</name>
<evidence type="ECO:0000313" key="4">
    <source>
        <dbReference type="Proteomes" id="UP000232063"/>
    </source>
</evidence>
<dbReference type="NCBIfam" id="NF046003">
    <property type="entry name" value="DxFTY_mem_plasm"/>
    <property type="match status" value="1"/>
</dbReference>
<feature type="transmembrane region" description="Helical" evidence="2">
    <location>
        <begin position="16"/>
        <end position="38"/>
    </location>
</feature>
<organism evidence="3 4">
    <name type="scientific">Williamsoniiplasma luminosum</name>
    <dbReference type="NCBI Taxonomy" id="214888"/>
    <lineage>
        <taxon>Bacteria</taxon>
        <taxon>Bacillati</taxon>
        <taxon>Mycoplasmatota</taxon>
        <taxon>Mollicutes</taxon>
        <taxon>Entomoplasmatales</taxon>
        <taxon>Williamsoniiplasma</taxon>
    </lineage>
</organism>
<feature type="transmembrane region" description="Helical" evidence="2">
    <location>
        <begin position="58"/>
        <end position="82"/>
    </location>
</feature>
<gene>
    <name evidence="3" type="ORF">ELUMI_v1c05430</name>
</gene>
<keyword evidence="4" id="KW-1185">Reference proteome</keyword>
<keyword evidence="2" id="KW-0472">Membrane</keyword>
<dbReference type="OrthoDB" id="389620at2"/>
<sequence length="244" mass="28621">MEQKQIRSFNLSRTNFWISALFQLLFAIVPFLFILFFLSPDFQQLAINLYHQLPNPKVGYLVLICVGYVLVGLILTFITWILKWQKVDGFTFVLGLTLLLSSVIVNQTWLQAWDFNNTIVKLLIRFIIAIMFGLIGIFLGLLLSTLARNFEYKQEDKIQIIIDDYHDQKLGDKNTWTKTTTKIIQNYEKAKIEEKINQEKKNILEQKLATASNTDDLKDQIKKEQIKQKLNLREEKQRTKKSKT</sequence>
<keyword evidence="1" id="KW-0175">Coiled coil</keyword>
<feature type="coiled-coil region" evidence="1">
    <location>
        <begin position="189"/>
        <end position="242"/>
    </location>
</feature>
<proteinExistence type="predicted"/>
<evidence type="ECO:0000256" key="1">
    <source>
        <dbReference type="SAM" id="Coils"/>
    </source>
</evidence>
<evidence type="ECO:0000313" key="3">
    <source>
        <dbReference type="EMBL" id="ATZ17267.1"/>
    </source>
</evidence>
<accession>A0A2K8NU26</accession>
<evidence type="ECO:0000256" key="2">
    <source>
        <dbReference type="SAM" id="Phobius"/>
    </source>
</evidence>
<protein>
    <submittedName>
        <fullName evidence="3">Uncharacterized protein</fullName>
    </submittedName>
</protein>